<reference evidence="5" key="1">
    <citation type="submission" date="2013-12" db="EMBL/GenBank/DDBJ databases">
        <authorList>
            <person name="Genoscope - CEA"/>
        </authorList>
    </citation>
    <scope>NUCLEOTIDE SEQUENCE</scope>
    <source>
        <strain evidence="5">CBS 1993</strain>
    </source>
</reference>
<dbReference type="PANTHER" id="PTHR42879">
    <property type="entry name" value="3-OXOACYL-(ACYL-CARRIER-PROTEIN) REDUCTASE"/>
    <property type="match status" value="1"/>
</dbReference>
<evidence type="ECO:0000313" key="5">
    <source>
        <dbReference type="EMBL" id="CDK28001.1"/>
    </source>
</evidence>
<dbReference type="OrthoDB" id="47007at2759"/>
<reference evidence="5" key="2">
    <citation type="submission" date="2014-02" db="EMBL/GenBank/DDBJ databases">
        <title>Complete DNA sequence of /Kuraishia capsulata/ illustrates novel genomic features among budding yeasts (/Saccharomycotina/).</title>
        <authorList>
            <person name="Morales L."/>
            <person name="Noel B."/>
            <person name="Porcel B."/>
            <person name="Marcet-Houben M."/>
            <person name="Hullo M-F."/>
            <person name="Sacerdot C."/>
            <person name="Tekaia F."/>
            <person name="Leh-Louis V."/>
            <person name="Despons L."/>
            <person name="Khanna V."/>
            <person name="Aury J-M."/>
            <person name="Barbe V."/>
            <person name="Couloux A."/>
            <person name="Labadie K."/>
            <person name="Pelletier E."/>
            <person name="Souciet J-L."/>
            <person name="Boekhout T."/>
            <person name="Gabaldon T."/>
            <person name="Wincker P."/>
            <person name="Dujon B."/>
        </authorList>
    </citation>
    <scope>NUCLEOTIDE SEQUENCE</scope>
    <source>
        <strain evidence="5">CBS 1993</strain>
    </source>
</reference>
<dbReference type="STRING" id="1382522.W6MN40"/>
<dbReference type="PRINTS" id="PR00081">
    <property type="entry name" value="GDHRDH"/>
</dbReference>
<dbReference type="InterPro" id="IPR002347">
    <property type="entry name" value="SDR_fam"/>
</dbReference>
<dbReference type="RefSeq" id="XP_022459993.1">
    <property type="nucleotide sequence ID" value="XM_022602450.1"/>
</dbReference>
<dbReference type="FunFam" id="3.40.50.720:FF:000084">
    <property type="entry name" value="Short-chain dehydrogenase reductase"/>
    <property type="match status" value="1"/>
</dbReference>
<dbReference type="GO" id="GO:0004316">
    <property type="term" value="F:3-oxoacyl-[acyl-carrier-protein] reductase (NADPH) activity"/>
    <property type="evidence" value="ECO:0007669"/>
    <property type="project" value="UniProtKB-EC"/>
</dbReference>
<comment type="catalytic activity">
    <reaction evidence="4">
        <text>a (3R)-hydroxyacyl-[ACP] + NADP(+) = a 3-oxoacyl-[ACP] + NADPH + H(+)</text>
        <dbReference type="Rhea" id="RHEA:17397"/>
        <dbReference type="Rhea" id="RHEA-COMP:9916"/>
        <dbReference type="Rhea" id="RHEA-COMP:9945"/>
        <dbReference type="ChEBI" id="CHEBI:15378"/>
        <dbReference type="ChEBI" id="CHEBI:57783"/>
        <dbReference type="ChEBI" id="CHEBI:58349"/>
        <dbReference type="ChEBI" id="CHEBI:78776"/>
        <dbReference type="ChEBI" id="CHEBI:78827"/>
        <dbReference type="EC" id="1.1.1.100"/>
    </reaction>
</comment>
<gene>
    <name evidence="5" type="ORF">KUCA_T00003981001</name>
</gene>
<dbReference type="HOGENOM" id="CLU_010194_1_3_1"/>
<dbReference type="CDD" id="cd05233">
    <property type="entry name" value="SDR_c"/>
    <property type="match status" value="1"/>
</dbReference>
<protein>
    <recommendedName>
        <fullName evidence="2">3-oxoacyl-[acyl-carrier-protein] reductase</fullName>
        <ecNumber evidence="2">1.1.1.100</ecNumber>
    </recommendedName>
</protein>
<keyword evidence="3" id="KW-0521">NADP</keyword>
<dbReference type="Gene3D" id="3.40.50.720">
    <property type="entry name" value="NAD(P)-binding Rossmann-like Domain"/>
    <property type="match status" value="1"/>
</dbReference>
<sequence>MSKLLENRNAIVTGASRGIGAATAYTLAKNGANVVLTYATSAGKAEDLAKKIIEDFGVKAYAIKSDASEYGSAEKLVAEVSKLFKTVDILVNNAGFDDDGLIADLTEDRFHKILQVNTVYPVLLVKHCIPYFGTKPRVVNTSSVLARQVTEFACSYSASKAGLESATKSIALELGQKHELTCNAVSVGTTATDMWYRSDPAMLEAYEPQIKATPAAARIAEPQDIADIILFLSQESSRWVTGSTICANGGMQFI</sequence>
<dbReference type="SUPFAM" id="SSF51735">
    <property type="entry name" value="NAD(P)-binding Rossmann-fold domains"/>
    <property type="match status" value="1"/>
</dbReference>
<evidence type="ECO:0000256" key="3">
    <source>
        <dbReference type="ARBA" id="ARBA00022857"/>
    </source>
</evidence>
<evidence type="ECO:0000256" key="2">
    <source>
        <dbReference type="ARBA" id="ARBA00012948"/>
    </source>
</evidence>
<dbReference type="EMBL" id="HG793128">
    <property type="protein sequence ID" value="CDK28001.1"/>
    <property type="molecule type" value="Genomic_DNA"/>
</dbReference>
<evidence type="ECO:0000313" key="6">
    <source>
        <dbReference type="Proteomes" id="UP000019384"/>
    </source>
</evidence>
<dbReference type="Proteomes" id="UP000019384">
    <property type="component" value="Unassembled WGS sequence"/>
</dbReference>
<organism evidence="5 6">
    <name type="scientific">Kuraishia capsulata CBS 1993</name>
    <dbReference type="NCBI Taxonomy" id="1382522"/>
    <lineage>
        <taxon>Eukaryota</taxon>
        <taxon>Fungi</taxon>
        <taxon>Dikarya</taxon>
        <taxon>Ascomycota</taxon>
        <taxon>Saccharomycotina</taxon>
        <taxon>Pichiomycetes</taxon>
        <taxon>Pichiales</taxon>
        <taxon>Pichiaceae</taxon>
        <taxon>Kuraishia</taxon>
    </lineage>
</organism>
<name>W6MN40_9ASCO</name>
<dbReference type="AlphaFoldDB" id="W6MN40"/>
<dbReference type="InterPro" id="IPR036291">
    <property type="entry name" value="NAD(P)-bd_dom_sf"/>
</dbReference>
<dbReference type="GeneID" id="34521381"/>
<evidence type="ECO:0000256" key="1">
    <source>
        <dbReference type="ARBA" id="ARBA00006484"/>
    </source>
</evidence>
<keyword evidence="6" id="KW-1185">Reference proteome</keyword>
<dbReference type="EC" id="1.1.1.100" evidence="2"/>
<dbReference type="InterPro" id="IPR050259">
    <property type="entry name" value="SDR"/>
</dbReference>
<proteinExistence type="inferred from homology"/>
<dbReference type="Pfam" id="PF13561">
    <property type="entry name" value="adh_short_C2"/>
    <property type="match status" value="1"/>
</dbReference>
<comment type="similarity">
    <text evidence="1">Belongs to the short-chain dehydrogenases/reductases (SDR) family.</text>
</comment>
<accession>W6MN40</accession>
<dbReference type="PANTHER" id="PTHR42879:SF2">
    <property type="entry name" value="3-OXOACYL-[ACYL-CARRIER-PROTEIN] REDUCTASE FABG"/>
    <property type="match status" value="1"/>
</dbReference>
<evidence type="ECO:0000256" key="4">
    <source>
        <dbReference type="ARBA" id="ARBA00048508"/>
    </source>
</evidence>
<dbReference type="PRINTS" id="PR00080">
    <property type="entry name" value="SDRFAMILY"/>
</dbReference>